<reference evidence="1 2" key="2">
    <citation type="journal article" date="2022" name="Mol. Ecol. Resour.">
        <title>The genomes of chicory, endive, great burdock and yacon provide insights into Asteraceae paleo-polyploidization history and plant inulin production.</title>
        <authorList>
            <person name="Fan W."/>
            <person name="Wang S."/>
            <person name="Wang H."/>
            <person name="Wang A."/>
            <person name="Jiang F."/>
            <person name="Liu H."/>
            <person name="Zhao H."/>
            <person name="Xu D."/>
            <person name="Zhang Y."/>
        </authorList>
    </citation>
    <scope>NUCLEOTIDE SEQUENCE [LARGE SCALE GENOMIC DNA]</scope>
    <source>
        <strain evidence="2">cv. Niubang</strain>
    </source>
</reference>
<dbReference type="EMBL" id="CM042057">
    <property type="protein sequence ID" value="KAI3693306.1"/>
    <property type="molecule type" value="Genomic_DNA"/>
</dbReference>
<comment type="caution">
    <text evidence="1">The sequence shown here is derived from an EMBL/GenBank/DDBJ whole genome shotgun (WGS) entry which is preliminary data.</text>
</comment>
<organism evidence="1 2">
    <name type="scientific">Arctium lappa</name>
    <name type="common">Greater burdock</name>
    <name type="synonym">Lappa major</name>
    <dbReference type="NCBI Taxonomy" id="4217"/>
    <lineage>
        <taxon>Eukaryota</taxon>
        <taxon>Viridiplantae</taxon>
        <taxon>Streptophyta</taxon>
        <taxon>Embryophyta</taxon>
        <taxon>Tracheophyta</taxon>
        <taxon>Spermatophyta</taxon>
        <taxon>Magnoliopsida</taxon>
        <taxon>eudicotyledons</taxon>
        <taxon>Gunneridae</taxon>
        <taxon>Pentapetalae</taxon>
        <taxon>asterids</taxon>
        <taxon>campanulids</taxon>
        <taxon>Asterales</taxon>
        <taxon>Asteraceae</taxon>
        <taxon>Carduoideae</taxon>
        <taxon>Cardueae</taxon>
        <taxon>Arctiinae</taxon>
        <taxon>Arctium</taxon>
    </lineage>
</organism>
<protein>
    <submittedName>
        <fullName evidence="1">Uncharacterized protein</fullName>
    </submittedName>
</protein>
<dbReference type="Proteomes" id="UP001055879">
    <property type="component" value="Linkage Group LG11"/>
</dbReference>
<proteinExistence type="predicted"/>
<reference evidence="2" key="1">
    <citation type="journal article" date="2022" name="Mol. Ecol. Resour.">
        <title>The genomes of chicory, endive, great burdock and yacon provide insights into Asteraceae palaeo-polyploidization history and plant inulin production.</title>
        <authorList>
            <person name="Fan W."/>
            <person name="Wang S."/>
            <person name="Wang H."/>
            <person name="Wang A."/>
            <person name="Jiang F."/>
            <person name="Liu H."/>
            <person name="Zhao H."/>
            <person name="Xu D."/>
            <person name="Zhang Y."/>
        </authorList>
    </citation>
    <scope>NUCLEOTIDE SEQUENCE [LARGE SCALE GENOMIC DNA]</scope>
    <source>
        <strain evidence="2">cv. Niubang</strain>
    </source>
</reference>
<keyword evidence="2" id="KW-1185">Reference proteome</keyword>
<evidence type="ECO:0000313" key="2">
    <source>
        <dbReference type="Proteomes" id="UP001055879"/>
    </source>
</evidence>
<gene>
    <name evidence="1" type="ORF">L6452_33140</name>
</gene>
<accession>A0ACB8Z6G6</accession>
<name>A0ACB8Z6G6_ARCLA</name>
<evidence type="ECO:0000313" key="1">
    <source>
        <dbReference type="EMBL" id="KAI3693306.1"/>
    </source>
</evidence>
<sequence length="166" mass="18807">MSVDSGNPFAGFVSNPNLNVYQKGAFKLSGSGIRIEKWNGEGDFGKWQFTTTTTLRKNDVHLVVFAPNEKDLDMSTLEAKEMEAWAFTTLLMAMGPYVISEKTAAGIWKRLENLYLKKTLTNQLLLMRSCLFFKKKECTTIQAHMTEFEDIIMKLKATDSIFATNN</sequence>